<dbReference type="Pfam" id="PF08877">
    <property type="entry name" value="MepB-like"/>
    <property type="match status" value="1"/>
</dbReference>
<proteinExistence type="predicted"/>
<dbReference type="RefSeq" id="WP_002975319.1">
    <property type="nucleotide sequence ID" value="NZ_AOGW02000018.1"/>
</dbReference>
<gene>
    <name evidence="1" type="ORF">LEP1GSC203_1050</name>
</gene>
<protein>
    <submittedName>
        <fullName evidence="1">MepB protein</fullName>
    </submittedName>
</protein>
<dbReference type="InterPro" id="IPR011235">
    <property type="entry name" value="MepB-like"/>
</dbReference>
<dbReference type="EMBL" id="AOGW02000018">
    <property type="protein sequence ID" value="EMY60076.1"/>
    <property type="molecule type" value="Genomic_DNA"/>
</dbReference>
<comment type="caution">
    <text evidence="1">The sequence shown here is derived from an EMBL/GenBank/DDBJ whole genome shotgun (WGS) entry which is preliminary data.</text>
</comment>
<dbReference type="STRING" id="1257025.LEP1GSC203_1050"/>
<evidence type="ECO:0000313" key="2">
    <source>
        <dbReference type="Proteomes" id="UP000012371"/>
    </source>
</evidence>
<dbReference type="OrthoDB" id="4954833at2"/>
<dbReference type="PIRSF" id="PIRSF032285">
    <property type="entry name" value="UCP032285"/>
    <property type="match status" value="1"/>
</dbReference>
<reference evidence="1" key="1">
    <citation type="submission" date="2013-03" db="EMBL/GenBank/DDBJ databases">
        <authorList>
            <person name="Harkins D.M."/>
            <person name="Durkin A.S."/>
            <person name="Brinkac L.M."/>
            <person name="Haft D.H."/>
            <person name="Selengut J.D."/>
            <person name="Sanka R."/>
            <person name="DePew J."/>
            <person name="Purushe J."/>
            <person name="Hartskeerl R.A."/>
            <person name="Ahmed A."/>
            <person name="van der Linden H."/>
            <person name="Goris M.G.A."/>
            <person name="Vinetz J.M."/>
            <person name="Sutton G.G."/>
            <person name="Nierman W.C."/>
            <person name="Fouts D.E."/>
        </authorList>
    </citation>
    <scope>NUCLEOTIDE SEQUENCE [LARGE SCALE GENOMIC DNA]</scope>
    <source>
        <strain evidence="1">LT 11-33</strain>
    </source>
</reference>
<sequence>MSINPSNQKTFPQFLKISKESLFDSLGLEIHNIQLEPESAEYDACYFQIQKKNIRFRKAKITSKKVGQFVTLWKRSKDGPIEPFKSKDDIDIFIIATLNNNRVGHFIFTKQILDEKGILSGKHEGKRGFRVYPAWDIPDNKQGLTTQKWQLPYFVESNKKLNGLDVIGKLLDIKIKLHS</sequence>
<dbReference type="InterPro" id="IPR038231">
    <property type="entry name" value="MepB-like_sf"/>
</dbReference>
<keyword evidence="2" id="KW-1185">Reference proteome</keyword>
<name>N1VXB6_9LEPT</name>
<dbReference type="Gene3D" id="3.40.1350.140">
    <property type="entry name" value="MepB-like"/>
    <property type="match status" value="1"/>
</dbReference>
<accession>N1VXB6</accession>
<dbReference type="AlphaFoldDB" id="N1VXB6"/>
<evidence type="ECO:0000313" key="1">
    <source>
        <dbReference type="EMBL" id="EMY60076.1"/>
    </source>
</evidence>
<organism evidence="1 2">
    <name type="scientific">Leptospira terpstrae serovar Hualin str. LT 11-33 = ATCC 700639</name>
    <dbReference type="NCBI Taxonomy" id="1257025"/>
    <lineage>
        <taxon>Bacteria</taxon>
        <taxon>Pseudomonadati</taxon>
        <taxon>Spirochaetota</taxon>
        <taxon>Spirochaetia</taxon>
        <taxon>Leptospirales</taxon>
        <taxon>Leptospiraceae</taxon>
        <taxon>Leptospira</taxon>
    </lineage>
</organism>
<dbReference type="Proteomes" id="UP000012371">
    <property type="component" value="Unassembled WGS sequence"/>
</dbReference>